<comment type="caution">
    <text evidence="1">The sequence shown here is derived from an EMBL/GenBank/DDBJ whole genome shotgun (WGS) entry which is preliminary data.</text>
</comment>
<sequence>MKHAIDSSPFITLEKGEPLAALAAWSRQARVDELLLVEFSLPCWWLEGGELQALTAVYFRDQAGRLHCAVTDRALSSSAGVAGAQFNDWVRQHALAVFSPGQSLRLLPEHIPKPWGQEIWFTGVEARGVCRFTDGSGSVPIPWLQAIMPDAAAGAPGAPLVLLKILDPSPEEVVGDLYFELHEEKREVYVVTHVDERAWPEGIGGIRYGFDREKISQAGDEATFRRQYLAAVEQYEAVRRQIDATPQGVPAEAGLLQRERELRQAMNDFTSIRPLQVGDVVVVPLRMPHSLQHGVRTIEFQTPVYERQILSFAQKVLTQDHWDTAAAVDTMRLTPPEQVDFERLPGDDSVLIERIVDFPDFEVRRLRIGEGASQVYSSNECYALIMVVKGQLALDEGQLGPEQAALLPAGVVFHLASAEPAEPLVLLLARPHR</sequence>
<organism evidence="1 2">
    <name type="scientific">Pseudohalioglobus sediminis</name>
    <dbReference type="NCBI Taxonomy" id="2606449"/>
    <lineage>
        <taxon>Bacteria</taxon>
        <taxon>Pseudomonadati</taxon>
        <taxon>Pseudomonadota</taxon>
        <taxon>Gammaproteobacteria</taxon>
        <taxon>Cellvibrionales</taxon>
        <taxon>Halieaceae</taxon>
        <taxon>Pseudohalioglobus</taxon>
    </lineage>
</organism>
<dbReference type="AlphaFoldDB" id="A0A5B0X1B3"/>
<name>A0A5B0X1B3_9GAMM</name>
<proteinExistence type="predicted"/>
<keyword evidence="2" id="KW-1185">Reference proteome</keyword>
<gene>
    <name evidence="1" type="ORF">F0M18_04685</name>
</gene>
<dbReference type="RefSeq" id="WP_149610252.1">
    <property type="nucleotide sequence ID" value="NZ_VTUX01000002.1"/>
</dbReference>
<dbReference type="Proteomes" id="UP000323708">
    <property type="component" value="Unassembled WGS sequence"/>
</dbReference>
<accession>A0A5B0X1B3</accession>
<evidence type="ECO:0008006" key="3">
    <source>
        <dbReference type="Google" id="ProtNLM"/>
    </source>
</evidence>
<evidence type="ECO:0000313" key="1">
    <source>
        <dbReference type="EMBL" id="KAA1193144.1"/>
    </source>
</evidence>
<reference evidence="1 2" key="1">
    <citation type="submission" date="2019-09" db="EMBL/GenBank/DDBJ databases">
        <authorList>
            <person name="Chen X.-Y."/>
        </authorList>
    </citation>
    <scope>NUCLEOTIDE SEQUENCE [LARGE SCALE GENOMIC DNA]</scope>
    <source>
        <strain evidence="1 2">NY5</strain>
    </source>
</reference>
<protein>
    <recommendedName>
        <fullName evidence="3">Cupin domain-containing protein</fullName>
    </recommendedName>
</protein>
<dbReference type="SUPFAM" id="SSF51182">
    <property type="entry name" value="RmlC-like cupins"/>
    <property type="match status" value="1"/>
</dbReference>
<dbReference type="EMBL" id="VTUX01000002">
    <property type="protein sequence ID" value="KAA1193144.1"/>
    <property type="molecule type" value="Genomic_DNA"/>
</dbReference>
<dbReference type="InterPro" id="IPR011051">
    <property type="entry name" value="RmlC_Cupin_sf"/>
</dbReference>
<evidence type="ECO:0000313" key="2">
    <source>
        <dbReference type="Proteomes" id="UP000323708"/>
    </source>
</evidence>